<gene>
    <name evidence="1" type="ORF">AAT16_10175</name>
    <name evidence="2" type="ORF">SAMN05216235_2425</name>
</gene>
<accession>A0A0F7HLN1</accession>
<dbReference type="Proteomes" id="UP000034029">
    <property type="component" value="Chromosome"/>
</dbReference>
<dbReference type="RefSeq" id="WP_046790704.1">
    <property type="nucleotide sequence ID" value="NZ_CP011366.1"/>
</dbReference>
<reference evidence="2 4" key="3">
    <citation type="submission" date="2016-10" db="EMBL/GenBank/DDBJ databases">
        <authorList>
            <person name="Varghese N."/>
            <person name="Submissions S."/>
        </authorList>
    </citation>
    <scope>NUCLEOTIDE SEQUENCE [LARGE SCALE GENOMIC DNA]</scope>
    <source>
        <strain evidence="2 4">CGMCC 1.6501</strain>
    </source>
</reference>
<organism evidence="2 4">
    <name type="scientific">Salinicoccus halodurans</name>
    <dbReference type="NCBI Taxonomy" id="407035"/>
    <lineage>
        <taxon>Bacteria</taxon>
        <taxon>Bacillati</taxon>
        <taxon>Bacillota</taxon>
        <taxon>Bacilli</taxon>
        <taxon>Bacillales</taxon>
        <taxon>Staphylococcaceae</taxon>
        <taxon>Salinicoccus</taxon>
    </lineage>
</organism>
<evidence type="ECO:0000313" key="4">
    <source>
        <dbReference type="Proteomes" id="UP000183090"/>
    </source>
</evidence>
<evidence type="ECO:0000313" key="1">
    <source>
        <dbReference type="EMBL" id="AKG74522.1"/>
    </source>
</evidence>
<dbReference type="Proteomes" id="UP000183090">
    <property type="component" value="Unassembled WGS sequence"/>
</dbReference>
<dbReference type="KEGG" id="shv:AAT16_10175"/>
<dbReference type="EMBL" id="CP011366">
    <property type="protein sequence ID" value="AKG74522.1"/>
    <property type="molecule type" value="Genomic_DNA"/>
</dbReference>
<dbReference type="AlphaFoldDB" id="A0A0F7HLN1"/>
<reference evidence="1 3" key="1">
    <citation type="journal article" date="2015" name="Int. J. Syst. Evol. Microbiol.">
        <title>Complete genome sequence of Salinicoccus halodurans H3B36, isolated from the Qaidam Basin in China.</title>
        <authorList>
            <person name="Jiang K."/>
            <person name="Xue Y."/>
            <person name="Ma Y."/>
        </authorList>
    </citation>
    <scope>NUCLEOTIDE SEQUENCE [LARGE SCALE GENOMIC DNA]</scope>
    <source>
        <strain evidence="1 3">H3B36</strain>
    </source>
</reference>
<proteinExistence type="predicted"/>
<sequence>MLNIAVYYKLDKHETDTKAVNRINLLINTLTSKKYNIKQVFIDEWSDNKQLNKLLEFQLEELDILYLKDHSNDYFNEELLNEVAKINDFSIVNFDSQI</sequence>
<evidence type="ECO:0008006" key="5">
    <source>
        <dbReference type="Google" id="ProtNLM"/>
    </source>
</evidence>
<keyword evidence="3" id="KW-1185">Reference proteome</keyword>
<name>A0A0F7HLN1_9STAP</name>
<reference evidence="3" key="2">
    <citation type="submission" date="2015-04" db="EMBL/GenBank/DDBJ databases">
        <title>Complete genome sequence of Salinicoccus halodurans strain H3B36, isolated from the Qaidam basin of China.</title>
        <authorList>
            <person name="Ma Y."/>
            <person name="Jiang K."/>
            <person name="Xue Y."/>
        </authorList>
    </citation>
    <scope>NUCLEOTIDE SEQUENCE [LARGE SCALE GENOMIC DNA]</scope>
    <source>
        <strain evidence="3">H3B36</strain>
    </source>
</reference>
<dbReference type="EMBL" id="FOTB01000005">
    <property type="protein sequence ID" value="SFK90310.1"/>
    <property type="molecule type" value="Genomic_DNA"/>
</dbReference>
<protein>
    <recommendedName>
        <fullName evidence="5">Resolvase/invertase-type recombinase catalytic domain-containing protein</fullName>
    </recommendedName>
</protein>
<evidence type="ECO:0000313" key="3">
    <source>
        <dbReference type="Proteomes" id="UP000034029"/>
    </source>
</evidence>
<evidence type="ECO:0000313" key="2">
    <source>
        <dbReference type="EMBL" id="SFK90310.1"/>
    </source>
</evidence>